<dbReference type="AlphaFoldDB" id="A0A9N8EYR8"/>
<feature type="compositionally biased region" description="Basic and acidic residues" evidence="1">
    <location>
        <begin position="24"/>
        <end position="50"/>
    </location>
</feature>
<gene>
    <name evidence="2" type="ORF">SEMRO_2220_G319600.1</name>
</gene>
<organism evidence="2 3">
    <name type="scientific">Seminavis robusta</name>
    <dbReference type="NCBI Taxonomy" id="568900"/>
    <lineage>
        <taxon>Eukaryota</taxon>
        <taxon>Sar</taxon>
        <taxon>Stramenopiles</taxon>
        <taxon>Ochrophyta</taxon>
        <taxon>Bacillariophyta</taxon>
        <taxon>Bacillariophyceae</taxon>
        <taxon>Bacillariophycidae</taxon>
        <taxon>Naviculales</taxon>
        <taxon>Naviculaceae</taxon>
        <taxon>Seminavis</taxon>
    </lineage>
</organism>
<keyword evidence="3" id="KW-1185">Reference proteome</keyword>
<protein>
    <submittedName>
        <fullName evidence="2">Uncharacterized protein</fullName>
    </submittedName>
</protein>
<evidence type="ECO:0000313" key="2">
    <source>
        <dbReference type="EMBL" id="CAB9528414.1"/>
    </source>
</evidence>
<feature type="region of interest" description="Disordered" evidence="1">
    <location>
        <begin position="1"/>
        <end position="62"/>
    </location>
</feature>
<evidence type="ECO:0000313" key="3">
    <source>
        <dbReference type="Proteomes" id="UP001153069"/>
    </source>
</evidence>
<proteinExistence type="predicted"/>
<dbReference type="Proteomes" id="UP001153069">
    <property type="component" value="Unassembled WGS sequence"/>
</dbReference>
<evidence type="ECO:0000256" key="1">
    <source>
        <dbReference type="SAM" id="MobiDB-lite"/>
    </source>
</evidence>
<name>A0A9N8EYR8_9STRA</name>
<accession>A0A9N8EYR8</accession>
<feature type="compositionally biased region" description="Basic and acidic residues" evidence="1">
    <location>
        <begin position="1"/>
        <end position="10"/>
    </location>
</feature>
<comment type="caution">
    <text evidence="2">The sequence shown here is derived from an EMBL/GenBank/DDBJ whole genome shotgun (WGS) entry which is preliminary data.</text>
</comment>
<dbReference type="EMBL" id="CAICTM010002218">
    <property type="protein sequence ID" value="CAB9528414.1"/>
    <property type="molecule type" value="Genomic_DNA"/>
</dbReference>
<reference evidence="2" key="1">
    <citation type="submission" date="2020-06" db="EMBL/GenBank/DDBJ databases">
        <authorList>
            <consortium name="Plant Systems Biology data submission"/>
        </authorList>
    </citation>
    <scope>NUCLEOTIDE SEQUENCE</scope>
    <source>
        <strain evidence="2">D6</strain>
    </source>
</reference>
<sequence length="184" mass="20957">MPFDKGEKNKRGLSPRNGSGSKKQCAEDRKKNHASEQKRQEDRKARDKAAARSPKLTMPLSSGCLKKDEAESQDKIYIPNEWWWIYYLICYQERFNEPAPKEWNEIVKTMANETGGTKAPILRVIELASKDDLSCIERQERPRKQACSGQQRSPCCGVCTEYQNVTKLAAVICNATNNRITGDE</sequence>